<sequence>MNQKIFALLLVALVFLFGCNQPAVNNAVDDLSDEGTGLAGGESPEVEAPEASGGEGGTVAGAKPTYEPFTQEKYDAAKAAGKTIFLEFYANWCPICRDQKPEIESAFNELADSRIAGFQVNYNDSETDDNERNLARKFGISYQHTHVIIDSSENVLKKELTFWGKEKILEALSAAAS</sequence>
<dbReference type="InterPro" id="IPR036249">
    <property type="entry name" value="Thioredoxin-like_sf"/>
</dbReference>
<dbReference type="SUPFAM" id="SSF52833">
    <property type="entry name" value="Thioredoxin-like"/>
    <property type="match status" value="1"/>
</dbReference>
<gene>
    <name evidence="3" type="ORF">HA237_04200</name>
    <name evidence="4" type="ORF">J4224_04700</name>
</gene>
<dbReference type="PROSITE" id="PS51257">
    <property type="entry name" value="PROKAR_LIPOPROTEIN"/>
    <property type="match status" value="1"/>
</dbReference>
<dbReference type="EMBL" id="JAGVWF010000068">
    <property type="protein sequence ID" value="MBS3059693.1"/>
    <property type="molecule type" value="Genomic_DNA"/>
</dbReference>
<evidence type="ECO:0000256" key="1">
    <source>
        <dbReference type="SAM" id="MobiDB-lite"/>
    </source>
</evidence>
<dbReference type="Gene3D" id="3.40.30.10">
    <property type="entry name" value="Glutaredoxin"/>
    <property type="match status" value="1"/>
</dbReference>
<accession>A0A7J4IUS7</accession>
<dbReference type="Pfam" id="PF00085">
    <property type="entry name" value="Thioredoxin"/>
    <property type="match status" value="1"/>
</dbReference>
<protein>
    <submittedName>
        <fullName evidence="3">Redoxin domain-containing protein</fullName>
    </submittedName>
</protein>
<feature type="domain" description="Thioredoxin" evidence="2">
    <location>
        <begin position="37"/>
        <end position="177"/>
    </location>
</feature>
<dbReference type="PROSITE" id="PS51352">
    <property type="entry name" value="THIOREDOXIN_2"/>
    <property type="match status" value="1"/>
</dbReference>
<evidence type="ECO:0000313" key="3">
    <source>
        <dbReference type="EMBL" id="HIH08544.1"/>
    </source>
</evidence>
<organism evidence="3 5">
    <name type="scientific">Candidatus Iainarchaeum sp</name>
    <dbReference type="NCBI Taxonomy" id="3101447"/>
    <lineage>
        <taxon>Archaea</taxon>
        <taxon>Candidatus Iainarchaeota</taxon>
        <taxon>Candidatus Iainarchaeia</taxon>
        <taxon>Candidatus Iainarchaeales</taxon>
        <taxon>Candidatus Iainarchaeaceae</taxon>
        <taxon>Candidatus Iainarchaeum</taxon>
    </lineage>
</organism>
<feature type="region of interest" description="Disordered" evidence="1">
    <location>
        <begin position="35"/>
        <end position="64"/>
    </location>
</feature>
<dbReference type="Proteomes" id="UP000683213">
    <property type="component" value="Unassembled WGS sequence"/>
</dbReference>
<reference evidence="4" key="3">
    <citation type="submission" date="2021-05" db="EMBL/GenBank/DDBJ databases">
        <title>Protein family content uncovers lineage relationships and bacterial pathway maintenance mechanisms in DPANN archaea.</title>
        <authorList>
            <person name="Castelle C.J."/>
            <person name="Meheust R."/>
            <person name="Jaffe A.L."/>
            <person name="Seitz K."/>
            <person name="Gong X."/>
            <person name="Baker B.J."/>
            <person name="Banfield J.F."/>
        </authorList>
    </citation>
    <scope>NUCLEOTIDE SEQUENCE</scope>
    <source>
        <strain evidence="4">RIFCSPHIGHO2_01_FULL_GW2011_AR10_43_9</strain>
    </source>
</reference>
<proteinExistence type="predicted"/>
<evidence type="ECO:0000259" key="2">
    <source>
        <dbReference type="PROSITE" id="PS51352"/>
    </source>
</evidence>
<reference evidence="5" key="1">
    <citation type="journal article" date="2020" name="bioRxiv">
        <title>A rank-normalized archaeal taxonomy based on genome phylogeny resolves widespread incomplete and uneven classifications.</title>
        <authorList>
            <person name="Rinke C."/>
            <person name="Chuvochina M."/>
            <person name="Mussig A.J."/>
            <person name="Chaumeil P.-A."/>
            <person name="Waite D.W."/>
            <person name="Whitman W.B."/>
            <person name="Parks D.H."/>
            <person name="Hugenholtz P."/>
        </authorList>
    </citation>
    <scope>NUCLEOTIDE SEQUENCE [LARGE SCALE GENOMIC DNA]</scope>
</reference>
<evidence type="ECO:0000313" key="5">
    <source>
        <dbReference type="Proteomes" id="UP000577419"/>
    </source>
</evidence>
<dbReference type="EMBL" id="DUFG01000019">
    <property type="protein sequence ID" value="HIH08544.1"/>
    <property type="molecule type" value="Genomic_DNA"/>
</dbReference>
<evidence type="ECO:0000313" key="4">
    <source>
        <dbReference type="EMBL" id="MBS3059693.1"/>
    </source>
</evidence>
<name>A0A7J4IUS7_9ARCH</name>
<dbReference type="AlphaFoldDB" id="A0A7J4IUS7"/>
<comment type="caution">
    <text evidence="3">The sequence shown here is derived from an EMBL/GenBank/DDBJ whole genome shotgun (WGS) entry which is preliminary data.</text>
</comment>
<reference evidence="4" key="2">
    <citation type="submission" date="2021-03" db="EMBL/GenBank/DDBJ databases">
        <authorList>
            <person name="Jaffe A."/>
        </authorList>
    </citation>
    <scope>NUCLEOTIDE SEQUENCE</scope>
    <source>
        <strain evidence="4">RIFCSPHIGHO2_01_FULL_GW2011_AR10_43_9</strain>
    </source>
</reference>
<dbReference type="Proteomes" id="UP000577419">
    <property type="component" value="Unassembled WGS sequence"/>
</dbReference>
<dbReference type="InterPro" id="IPR013766">
    <property type="entry name" value="Thioredoxin_domain"/>
</dbReference>